<dbReference type="AlphaFoldDB" id="A0A6A7Y6Z9"/>
<sequence length="115" mass="12310">MSAKAWQPLEVEPDTIELALCDIVRSAILPVGTTAVSAPDFDGVRSTVLPDGRVVRAALRSEPAAAIIHGERAALSYAVAGNAVVDQRSMRFLARAVLDRQTRAFLDIAIDVQNI</sequence>
<dbReference type="EMBL" id="VWNA01000003">
    <property type="protein sequence ID" value="MQT15054.1"/>
    <property type="molecule type" value="Genomic_DNA"/>
</dbReference>
<accession>A0A6A7Y6Z9</accession>
<keyword evidence="2" id="KW-1185">Reference proteome</keyword>
<proteinExistence type="predicted"/>
<reference evidence="1 2" key="1">
    <citation type="submission" date="2019-09" db="EMBL/GenBank/DDBJ databases">
        <title>Segnochrobactrum spirostomi gen. nov., sp. nov., isolated from the ciliate Spirostomum cf. yagiui and description of a novel family, Segnochrobactraceae fam. nov. within the order Rhizobiales of the class Alphaproteobacteria.</title>
        <authorList>
            <person name="Akter S."/>
            <person name="Shazib S.U.A."/>
            <person name="Shin M.K."/>
        </authorList>
    </citation>
    <scope>NUCLEOTIDE SEQUENCE [LARGE SCALE GENOMIC DNA]</scope>
    <source>
        <strain evidence="1 2">Sp-1</strain>
    </source>
</reference>
<dbReference type="RefSeq" id="WP_153489242.1">
    <property type="nucleotide sequence ID" value="NZ_VWNA01000003.1"/>
</dbReference>
<evidence type="ECO:0000313" key="1">
    <source>
        <dbReference type="EMBL" id="MQT15054.1"/>
    </source>
</evidence>
<name>A0A6A7Y6Z9_9HYPH</name>
<comment type="caution">
    <text evidence="1">The sequence shown here is derived from an EMBL/GenBank/DDBJ whole genome shotgun (WGS) entry which is preliminary data.</text>
</comment>
<gene>
    <name evidence="1" type="ORF">F0357_20830</name>
</gene>
<protein>
    <submittedName>
        <fullName evidence="1">Uncharacterized protein</fullName>
    </submittedName>
</protein>
<evidence type="ECO:0000313" key="2">
    <source>
        <dbReference type="Proteomes" id="UP000332515"/>
    </source>
</evidence>
<organism evidence="1 2">
    <name type="scientific">Segnochrobactrum spirostomi</name>
    <dbReference type="NCBI Taxonomy" id="2608987"/>
    <lineage>
        <taxon>Bacteria</taxon>
        <taxon>Pseudomonadati</taxon>
        <taxon>Pseudomonadota</taxon>
        <taxon>Alphaproteobacteria</taxon>
        <taxon>Hyphomicrobiales</taxon>
        <taxon>Segnochrobactraceae</taxon>
        <taxon>Segnochrobactrum</taxon>
    </lineage>
</organism>
<dbReference type="Proteomes" id="UP000332515">
    <property type="component" value="Unassembled WGS sequence"/>
</dbReference>